<dbReference type="AlphaFoldDB" id="A0A8H3M947"/>
<feature type="region of interest" description="Disordered" evidence="6">
    <location>
        <begin position="403"/>
        <end position="510"/>
    </location>
</feature>
<dbReference type="InterPro" id="IPR036869">
    <property type="entry name" value="J_dom_sf"/>
</dbReference>
<gene>
    <name evidence="9" type="ORF">RCL2_002931100</name>
</gene>
<keyword evidence="2 4" id="KW-0863">Zinc-finger</keyword>
<dbReference type="EMBL" id="BLAL01000318">
    <property type="protein sequence ID" value="GET02954.1"/>
    <property type="molecule type" value="Genomic_DNA"/>
</dbReference>
<dbReference type="Pfam" id="PF00226">
    <property type="entry name" value="DnaJ"/>
    <property type="match status" value="1"/>
</dbReference>
<reference evidence="9" key="1">
    <citation type="submission" date="2019-10" db="EMBL/GenBank/DDBJ databases">
        <title>Conservation and host-specific expression of non-tandemly repeated heterogenous ribosome RNA gene in arbuscular mycorrhizal fungi.</title>
        <authorList>
            <person name="Maeda T."/>
            <person name="Kobayashi Y."/>
            <person name="Nakagawa T."/>
            <person name="Ezawa T."/>
            <person name="Yamaguchi K."/>
            <person name="Bino T."/>
            <person name="Nishimoto Y."/>
            <person name="Shigenobu S."/>
            <person name="Kawaguchi M."/>
        </authorList>
    </citation>
    <scope>NUCLEOTIDE SEQUENCE</scope>
    <source>
        <strain evidence="9">HR1</strain>
    </source>
</reference>
<dbReference type="Proteomes" id="UP000615446">
    <property type="component" value="Unassembled WGS sequence"/>
</dbReference>
<keyword evidence="5" id="KW-0175">Coiled coil</keyword>
<dbReference type="PROSITE" id="PS50157">
    <property type="entry name" value="ZINC_FINGER_C2H2_2"/>
    <property type="match status" value="2"/>
</dbReference>
<feature type="coiled-coil region" evidence="5">
    <location>
        <begin position="255"/>
        <end position="288"/>
    </location>
</feature>
<comment type="caution">
    <text evidence="9">The sequence shown here is derived from an EMBL/GenBank/DDBJ whole genome shotgun (WGS) entry which is preliminary data.</text>
</comment>
<evidence type="ECO:0000313" key="9">
    <source>
        <dbReference type="EMBL" id="GET02954.1"/>
    </source>
</evidence>
<feature type="compositionally biased region" description="Acidic residues" evidence="6">
    <location>
        <begin position="294"/>
        <end position="310"/>
    </location>
</feature>
<protein>
    <submittedName>
        <fullName evidence="9">DnaJ-domain-containing protein</fullName>
    </submittedName>
</protein>
<feature type="region of interest" description="Disordered" evidence="6">
    <location>
        <begin position="289"/>
        <end position="310"/>
    </location>
</feature>
<dbReference type="GO" id="GO:0005737">
    <property type="term" value="C:cytoplasm"/>
    <property type="evidence" value="ECO:0007669"/>
    <property type="project" value="TreeGrafter"/>
</dbReference>
<sequence>MRTCYYELLEVDRTASGEEIKKAYRRKALEWHPDKNHHRVEEATKRFALIQEAYDVLSDPHERDWYDGHRDAILREDDDIYEPDVYDESSSRWGFRTSVQGTRTEDLMRFFTKACYQGFDDGKTGFYSVYRKLFEKLAEEEEDAYSHDRGEDADDFHSYPSFGDSTTPIDPNDSKDGNPIKNFYTSWLNFSTQKSFKWFDKYKLSEAPDRILKRKMKNENKKSRDTARKEYNDTVRELVEYVKKRDPRYKEFTALAELKREAKVAEAKSKAARERAERIAKLQEYQEQDWTKIDEEEEEEEEDFEDEPPDDEYFCVACNKSFKNENAWKNHEKSKKHIKNVELLKEEMFEEDEELINSVDARNLENDALKFNDDTFTLQNGYQGIKLDTQDIKYDEEEENSLFFHEKESKKNKKQKKKQKTPNWGHTDEELKISSMKEKNGISEETLNEEEDDLSELLERTKITSRGGFESDEEESGATPYFLKDDDKLNQTENSNPKKEKKKKKKEVSNQIKCNVCSQAFPTRNKLFDHIKATNHAQAESLSSDEFVKIPFSDFKISET</sequence>
<evidence type="ECO:0000256" key="4">
    <source>
        <dbReference type="PROSITE-ProRule" id="PRU00042"/>
    </source>
</evidence>
<keyword evidence="3" id="KW-0862">Zinc</keyword>
<dbReference type="Pfam" id="PF12171">
    <property type="entry name" value="zf-C2H2_jaz"/>
    <property type="match status" value="1"/>
</dbReference>
<dbReference type="PANTHER" id="PTHR44029:SF1">
    <property type="entry name" value="DNAJ HOMOLOG SUBFAMILY C MEMBER 21"/>
    <property type="match status" value="1"/>
</dbReference>
<dbReference type="InterPro" id="IPR022755">
    <property type="entry name" value="Znf_C2H2_jaz"/>
</dbReference>
<feature type="domain" description="J" evidence="7">
    <location>
        <begin position="4"/>
        <end position="70"/>
    </location>
</feature>
<feature type="compositionally biased region" description="Basic residues" evidence="6">
    <location>
        <begin position="410"/>
        <end position="420"/>
    </location>
</feature>
<dbReference type="InterPro" id="IPR054076">
    <property type="entry name" value="ZUO1-like_ZHD"/>
</dbReference>
<evidence type="ECO:0000259" key="7">
    <source>
        <dbReference type="PROSITE" id="PS50076"/>
    </source>
</evidence>
<evidence type="ECO:0000256" key="1">
    <source>
        <dbReference type="ARBA" id="ARBA00022723"/>
    </source>
</evidence>
<dbReference type="PROSITE" id="PS50076">
    <property type="entry name" value="DNAJ_2"/>
    <property type="match status" value="1"/>
</dbReference>
<dbReference type="CDD" id="cd06257">
    <property type="entry name" value="DnaJ"/>
    <property type="match status" value="1"/>
</dbReference>
<dbReference type="PROSITE" id="PS00028">
    <property type="entry name" value="ZINC_FINGER_C2H2_1"/>
    <property type="match status" value="2"/>
</dbReference>
<dbReference type="PRINTS" id="PR00625">
    <property type="entry name" value="JDOMAIN"/>
</dbReference>
<dbReference type="InterPro" id="IPR003604">
    <property type="entry name" value="Matrin/U1-like-C_Znf_C2H2"/>
</dbReference>
<dbReference type="SUPFAM" id="SSF46565">
    <property type="entry name" value="Chaperone J-domain"/>
    <property type="match status" value="1"/>
</dbReference>
<dbReference type="InterPro" id="IPR036236">
    <property type="entry name" value="Znf_C2H2_sf"/>
</dbReference>
<evidence type="ECO:0000313" key="10">
    <source>
        <dbReference type="Proteomes" id="UP000615446"/>
    </source>
</evidence>
<organism evidence="9 10">
    <name type="scientific">Rhizophagus clarus</name>
    <dbReference type="NCBI Taxonomy" id="94130"/>
    <lineage>
        <taxon>Eukaryota</taxon>
        <taxon>Fungi</taxon>
        <taxon>Fungi incertae sedis</taxon>
        <taxon>Mucoromycota</taxon>
        <taxon>Glomeromycotina</taxon>
        <taxon>Glomeromycetes</taxon>
        <taxon>Glomerales</taxon>
        <taxon>Glomeraceae</taxon>
        <taxon>Rhizophagus</taxon>
    </lineage>
</organism>
<dbReference type="Gene3D" id="1.10.287.110">
    <property type="entry name" value="DnaJ domain"/>
    <property type="match status" value="1"/>
</dbReference>
<dbReference type="SUPFAM" id="SSF57667">
    <property type="entry name" value="beta-beta-alpha zinc fingers"/>
    <property type="match status" value="1"/>
</dbReference>
<dbReference type="InterPro" id="IPR013087">
    <property type="entry name" value="Znf_C2H2_type"/>
</dbReference>
<dbReference type="FunFam" id="1.10.287.110:FF:000046">
    <property type="entry name" value="dnaJ homolog subfamily C member 21"/>
    <property type="match status" value="1"/>
</dbReference>
<dbReference type="GO" id="GO:0008270">
    <property type="term" value="F:zinc ion binding"/>
    <property type="evidence" value="ECO:0007669"/>
    <property type="project" value="UniProtKB-KW"/>
</dbReference>
<evidence type="ECO:0000256" key="5">
    <source>
        <dbReference type="SAM" id="Coils"/>
    </source>
</evidence>
<dbReference type="SMART" id="SM00355">
    <property type="entry name" value="ZnF_C2H2"/>
    <property type="match status" value="2"/>
</dbReference>
<dbReference type="PROSITE" id="PS00636">
    <property type="entry name" value="DNAJ_1"/>
    <property type="match status" value="1"/>
</dbReference>
<feature type="region of interest" description="Disordered" evidence="6">
    <location>
        <begin position="144"/>
        <end position="176"/>
    </location>
</feature>
<evidence type="ECO:0000259" key="8">
    <source>
        <dbReference type="PROSITE" id="PS50157"/>
    </source>
</evidence>
<feature type="compositionally biased region" description="Acidic residues" evidence="6">
    <location>
        <begin position="446"/>
        <end position="456"/>
    </location>
</feature>
<name>A0A8H3M947_9GLOM</name>
<accession>A0A8H3M947</accession>
<keyword evidence="1" id="KW-0479">Metal-binding</keyword>
<feature type="domain" description="C2H2-type" evidence="8">
    <location>
        <begin position="512"/>
        <end position="541"/>
    </location>
</feature>
<dbReference type="GO" id="GO:0003676">
    <property type="term" value="F:nucleic acid binding"/>
    <property type="evidence" value="ECO:0007669"/>
    <property type="project" value="InterPro"/>
</dbReference>
<evidence type="ECO:0000256" key="6">
    <source>
        <dbReference type="SAM" id="MobiDB-lite"/>
    </source>
</evidence>
<feature type="compositionally biased region" description="Basic and acidic residues" evidence="6">
    <location>
        <begin position="426"/>
        <end position="442"/>
    </location>
</feature>
<evidence type="ECO:0000256" key="3">
    <source>
        <dbReference type="ARBA" id="ARBA00022833"/>
    </source>
</evidence>
<dbReference type="InterPro" id="IPR001623">
    <property type="entry name" value="DnaJ_domain"/>
</dbReference>
<dbReference type="Pfam" id="PF21884">
    <property type="entry name" value="ZUO1-like_ZHD"/>
    <property type="match status" value="1"/>
</dbReference>
<feature type="domain" description="C2H2-type" evidence="8">
    <location>
        <begin position="313"/>
        <end position="342"/>
    </location>
</feature>
<dbReference type="InterPro" id="IPR051964">
    <property type="entry name" value="Chaperone_stress_response"/>
</dbReference>
<evidence type="ECO:0000256" key="2">
    <source>
        <dbReference type="ARBA" id="ARBA00022771"/>
    </source>
</evidence>
<dbReference type="PANTHER" id="PTHR44029">
    <property type="entry name" value="DNAJ HOMOLOG SUBFAMILY C MEMBER 21"/>
    <property type="match status" value="1"/>
</dbReference>
<dbReference type="SMART" id="SM00271">
    <property type="entry name" value="DnaJ"/>
    <property type="match status" value="1"/>
</dbReference>
<dbReference type="Gene3D" id="3.30.160.60">
    <property type="entry name" value="Classic Zinc Finger"/>
    <property type="match status" value="1"/>
</dbReference>
<dbReference type="OrthoDB" id="5894at2759"/>
<dbReference type="SMART" id="SM00451">
    <property type="entry name" value="ZnF_U1"/>
    <property type="match status" value="2"/>
</dbReference>
<proteinExistence type="predicted"/>
<dbReference type="InterPro" id="IPR018253">
    <property type="entry name" value="DnaJ_domain_CS"/>
</dbReference>